<accession>A0A086LX28</accession>
<reference evidence="1 2" key="1">
    <citation type="submission" date="2014-05" db="EMBL/GenBank/DDBJ databases">
        <authorList>
            <person name="Sibley D."/>
            <person name="Venepally P."/>
            <person name="Karamycheva S."/>
            <person name="Hadjithomas M."/>
            <person name="Khan A."/>
            <person name="Brunk B."/>
            <person name="Roos D."/>
            <person name="Caler E."/>
            <person name="Lorenzi H."/>
        </authorList>
    </citation>
    <scope>NUCLEOTIDE SEQUENCE [LARGE SCALE GENOMIC DNA]</scope>
    <source>
        <strain evidence="1 2">RUB</strain>
    </source>
</reference>
<comment type="caution">
    <text evidence="1">The sequence shown here is derived from an EMBL/GenBank/DDBJ whole genome shotgun (WGS) entry which is preliminary data.</text>
</comment>
<protein>
    <submittedName>
        <fullName evidence="1">Uncharacterized protein</fullName>
    </submittedName>
</protein>
<sequence length="15" mass="1561">MKGEVLCLGQGKKLG</sequence>
<feature type="non-terminal residue" evidence="1">
    <location>
        <position position="15"/>
    </location>
</feature>
<dbReference type="Proteomes" id="UP000028834">
    <property type="component" value="Unassembled WGS sequence"/>
</dbReference>
<proteinExistence type="predicted"/>
<gene>
    <name evidence="1" type="ORF">TGRUB_222440A</name>
</gene>
<evidence type="ECO:0000313" key="2">
    <source>
        <dbReference type="Proteomes" id="UP000028834"/>
    </source>
</evidence>
<dbReference type="VEuPathDB" id="ToxoDB:TGRUB_222440A"/>
<organism evidence="1 2">
    <name type="scientific">Toxoplasma gondii RUB</name>
    <dbReference type="NCBI Taxonomy" id="935652"/>
    <lineage>
        <taxon>Eukaryota</taxon>
        <taxon>Sar</taxon>
        <taxon>Alveolata</taxon>
        <taxon>Apicomplexa</taxon>
        <taxon>Conoidasida</taxon>
        <taxon>Coccidia</taxon>
        <taxon>Eucoccidiorida</taxon>
        <taxon>Eimeriorina</taxon>
        <taxon>Sarcocystidae</taxon>
        <taxon>Toxoplasma</taxon>
    </lineage>
</organism>
<name>A0A086LX28_TOXGO</name>
<dbReference type="EMBL" id="AFYV02001676">
    <property type="protein sequence ID" value="KFG61196.1"/>
    <property type="molecule type" value="Genomic_DNA"/>
</dbReference>
<evidence type="ECO:0000313" key="1">
    <source>
        <dbReference type="EMBL" id="KFG61196.1"/>
    </source>
</evidence>